<reference evidence="1 2" key="1">
    <citation type="submission" date="2014-04" db="EMBL/GenBank/DDBJ databases">
        <authorList>
            <consortium name="DOE Joint Genome Institute"/>
            <person name="Kuo A."/>
            <person name="Girlanda M."/>
            <person name="Perotto S."/>
            <person name="Kohler A."/>
            <person name="Nagy L.G."/>
            <person name="Floudas D."/>
            <person name="Copeland A."/>
            <person name="Barry K.W."/>
            <person name="Cichocki N."/>
            <person name="Veneault-Fourrey C."/>
            <person name="LaButti K."/>
            <person name="Lindquist E.A."/>
            <person name="Lipzen A."/>
            <person name="Lundell T."/>
            <person name="Morin E."/>
            <person name="Murat C."/>
            <person name="Sun H."/>
            <person name="Tunlid A."/>
            <person name="Henrissat B."/>
            <person name="Grigoriev I.V."/>
            <person name="Hibbett D.S."/>
            <person name="Martin F."/>
            <person name="Nordberg H.P."/>
            <person name="Cantor M.N."/>
            <person name="Hua S.X."/>
        </authorList>
    </citation>
    <scope>NUCLEOTIDE SEQUENCE [LARGE SCALE GENOMIC DNA]</scope>
    <source>
        <strain evidence="1 2">MUT 4182</strain>
    </source>
</reference>
<proteinExistence type="predicted"/>
<organism evidence="1 2">
    <name type="scientific">Tulasnella calospora MUT 4182</name>
    <dbReference type="NCBI Taxonomy" id="1051891"/>
    <lineage>
        <taxon>Eukaryota</taxon>
        <taxon>Fungi</taxon>
        <taxon>Dikarya</taxon>
        <taxon>Basidiomycota</taxon>
        <taxon>Agaricomycotina</taxon>
        <taxon>Agaricomycetes</taxon>
        <taxon>Cantharellales</taxon>
        <taxon>Tulasnellaceae</taxon>
        <taxon>Tulasnella</taxon>
    </lineage>
</organism>
<keyword evidence="2" id="KW-1185">Reference proteome</keyword>
<dbReference type="HOGENOM" id="CLU_2962617_0_0_1"/>
<dbReference type="EMBL" id="KN823004">
    <property type="protein sequence ID" value="KIO27754.1"/>
    <property type="molecule type" value="Genomic_DNA"/>
</dbReference>
<dbReference type="Proteomes" id="UP000054248">
    <property type="component" value="Unassembled WGS sequence"/>
</dbReference>
<reference evidence="2" key="2">
    <citation type="submission" date="2015-01" db="EMBL/GenBank/DDBJ databases">
        <title>Evolutionary Origins and Diversification of the Mycorrhizal Mutualists.</title>
        <authorList>
            <consortium name="DOE Joint Genome Institute"/>
            <consortium name="Mycorrhizal Genomics Consortium"/>
            <person name="Kohler A."/>
            <person name="Kuo A."/>
            <person name="Nagy L.G."/>
            <person name="Floudas D."/>
            <person name="Copeland A."/>
            <person name="Barry K.W."/>
            <person name="Cichocki N."/>
            <person name="Veneault-Fourrey C."/>
            <person name="LaButti K."/>
            <person name="Lindquist E.A."/>
            <person name="Lipzen A."/>
            <person name="Lundell T."/>
            <person name="Morin E."/>
            <person name="Murat C."/>
            <person name="Riley R."/>
            <person name="Ohm R."/>
            <person name="Sun H."/>
            <person name="Tunlid A."/>
            <person name="Henrissat B."/>
            <person name="Grigoriev I.V."/>
            <person name="Hibbett D.S."/>
            <person name="Martin F."/>
        </authorList>
    </citation>
    <scope>NUCLEOTIDE SEQUENCE [LARGE SCALE GENOMIC DNA]</scope>
    <source>
        <strain evidence="2">MUT 4182</strain>
    </source>
</reference>
<evidence type="ECO:0000313" key="1">
    <source>
        <dbReference type="EMBL" id="KIO27754.1"/>
    </source>
</evidence>
<dbReference type="AlphaFoldDB" id="A0A0C3QLY1"/>
<protein>
    <submittedName>
        <fullName evidence="1">Uncharacterized protein</fullName>
    </submittedName>
</protein>
<gene>
    <name evidence="1" type="ORF">M407DRAFT_243286</name>
</gene>
<sequence>MLLNRNCPPEADLPALTTMTTVWHAPRLNLEIPTLWTGRAATHPGVLVSHPATNHHSQN</sequence>
<accession>A0A0C3QLY1</accession>
<name>A0A0C3QLY1_9AGAM</name>
<evidence type="ECO:0000313" key="2">
    <source>
        <dbReference type="Proteomes" id="UP000054248"/>
    </source>
</evidence>